<dbReference type="GO" id="GO:0061603">
    <property type="term" value="F:molybdenum cofactor guanylyltransferase activity"/>
    <property type="evidence" value="ECO:0007669"/>
    <property type="project" value="UniProtKB-EC"/>
</dbReference>
<comment type="cofactor">
    <cofactor evidence="8">
        <name>Mg(2+)</name>
        <dbReference type="ChEBI" id="CHEBI:18420"/>
    </cofactor>
</comment>
<dbReference type="GO" id="GO:0005737">
    <property type="term" value="C:cytoplasm"/>
    <property type="evidence" value="ECO:0007669"/>
    <property type="project" value="UniProtKB-SubCell"/>
</dbReference>
<dbReference type="Gene3D" id="3.90.550.10">
    <property type="entry name" value="Spore Coat Polysaccharide Biosynthesis Protein SpsA, Chain A"/>
    <property type="match status" value="1"/>
</dbReference>
<feature type="binding site" evidence="8">
    <location>
        <position position="102"/>
    </location>
    <ligand>
        <name>Mg(2+)</name>
        <dbReference type="ChEBI" id="CHEBI:18420"/>
    </ligand>
</feature>
<dbReference type="GO" id="GO:0046872">
    <property type="term" value="F:metal ion binding"/>
    <property type="evidence" value="ECO:0007669"/>
    <property type="project" value="UniProtKB-KW"/>
</dbReference>
<dbReference type="InterPro" id="IPR029044">
    <property type="entry name" value="Nucleotide-diphossugar_trans"/>
</dbReference>
<protein>
    <recommendedName>
        <fullName evidence="8">Probable molybdenum cofactor guanylyltransferase</fullName>
        <shortName evidence="8">MoCo guanylyltransferase</shortName>
        <ecNumber evidence="8">2.7.7.77</ecNumber>
    </recommendedName>
    <alternativeName>
        <fullName evidence="8">GTP:molybdopterin guanylyltransferase</fullName>
    </alternativeName>
    <alternativeName>
        <fullName evidence="8">Mo-MPT guanylyltransferase</fullName>
    </alternativeName>
    <alternativeName>
        <fullName evidence="8">Molybdopterin guanylyltransferase</fullName>
    </alternativeName>
    <alternativeName>
        <fullName evidence="8">Molybdopterin-guanine dinucleotide synthase</fullName>
        <shortName evidence="8">MGD synthase</shortName>
    </alternativeName>
</protein>
<dbReference type="PANTHER" id="PTHR19136">
    <property type="entry name" value="MOLYBDENUM COFACTOR GUANYLYLTRANSFERASE"/>
    <property type="match status" value="1"/>
</dbReference>
<keyword evidence="5 8" id="KW-0460">Magnesium</keyword>
<keyword evidence="2 8" id="KW-0808">Transferase</keyword>
<comment type="domain">
    <text evidence="8">The N-terminal domain determines nucleotide recognition and specific binding, while the C-terminal domain determines the specific binding to the target protein.</text>
</comment>
<dbReference type="NCBIfam" id="TIGR02665">
    <property type="entry name" value="molyb_mobA"/>
    <property type="match status" value="1"/>
</dbReference>
<feature type="binding site" evidence="8">
    <location>
        <position position="72"/>
    </location>
    <ligand>
        <name>GTP</name>
        <dbReference type="ChEBI" id="CHEBI:37565"/>
    </ligand>
</feature>
<dbReference type="EC" id="2.7.7.77" evidence="8"/>
<reference evidence="10" key="1">
    <citation type="submission" date="2003-11" db="EMBL/GenBank/DDBJ databases">
        <authorList>
            <person name="Heidelberg J.F."/>
            <person name="Eisen J.A."/>
            <person name="Nelson W.C."/>
            <person name="DeLong E.F."/>
        </authorList>
    </citation>
    <scope>NUCLEOTIDE SEQUENCE</scope>
</reference>
<evidence type="ECO:0000256" key="4">
    <source>
        <dbReference type="ARBA" id="ARBA00022741"/>
    </source>
</evidence>
<evidence type="ECO:0000259" key="9">
    <source>
        <dbReference type="Pfam" id="PF12804"/>
    </source>
</evidence>
<evidence type="ECO:0000256" key="7">
    <source>
        <dbReference type="ARBA" id="ARBA00023150"/>
    </source>
</evidence>
<evidence type="ECO:0000256" key="1">
    <source>
        <dbReference type="ARBA" id="ARBA00022490"/>
    </source>
</evidence>
<name>Q6SGI7_9BACT</name>
<keyword evidence="4 8" id="KW-0547">Nucleotide-binding</keyword>
<feature type="binding site" evidence="8">
    <location>
        <position position="27"/>
    </location>
    <ligand>
        <name>GTP</name>
        <dbReference type="ChEBI" id="CHEBI:37565"/>
    </ligand>
</feature>
<evidence type="ECO:0000256" key="3">
    <source>
        <dbReference type="ARBA" id="ARBA00022723"/>
    </source>
</evidence>
<comment type="caution">
    <text evidence="8">Lacks conserved residue(s) required for the propagation of feature annotation.</text>
</comment>
<dbReference type="PANTHER" id="PTHR19136:SF81">
    <property type="entry name" value="MOLYBDENUM COFACTOR GUANYLYLTRANSFERASE"/>
    <property type="match status" value="1"/>
</dbReference>
<keyword evidence="7 8" id="KW-0501">Molybdenum cofactor biosynthesis</keyword>
<dbReference type="SUPFAM" id="SSF53448">
    <property type="entry name" value="Nucleotide-diphospho-sugar transferases"/>
    <property type="match status" value="1"/>
</dbReference>
<feature type="domain" description="MobA-like NTP transferase" evidence="9">
    <location>
        <begin position="11"/>
        <end position="160"/>
    </location>
</feature>
<dbReference type="GO" id="GO:1902758">
    <property type="term" value="P:bis(molybdopterin guanine dinucleotide)molybdenum biosynthetic process"/>
    <property type="evidence" value="ECO:0007669"/>
    <property type="project" value="TreeGrafter"/>
</dbReference>
<accession>Q6SGI7</accession>
<dbReference type="GO" id="GO:0005525">
    <property type="term" value="F:GTP binding"/>
    <property type="evidence" value="ECO:0007669"/>
    <property type="project" value="UniProtKB-UniRule"/>
</dbReference>
<dbReference type="EMBL" id="AY458642">
    <property type="protein sequence ID" value="AAR37875.1"/>
    <property type="molecule type" value="Genomic_DNA"/>
</dbReference>
<feature type="binding site" evidence="8">
    <location>
        <position position="102"/>
    </location>
    <ligand>
        <name>GTP</name>
        <dbReference type="ChEBI" id="CHEBI:37565"/>
    </ligand>
</feature>
<proteinExistence type="inferred from homology"/>
<feature type="binding site" evidence="8">
    <location>
        <begin position="14"/>
        <end position="16"/>
    </location>
    <ligand>
        <name>GTP</name>
        <dbReference type="ChEBI" id="CHEBI:37565"/>
    </ligand>
</feature>
<reference evidence="10" key="2">
    <citation type="submission" date="2003-12" db="EMBL/GenBank/DDBJ databases">
        <title>Monterey Bay Coastal Ocean Microbial Observatory environmental clone sequencing.</title>
        <authorList>
            <person name="DeLong E.F."/>
        </authorList>
    </citation>
    <scope>NUCLEOTIDE SEQUENCE</scope>
</reference>
<comment type="subcellular location">
    <subcellularLocation>
        <location evidence="8">Cytoplasm</location>
    </subcellularLocation>
</comment>
<dbReference type="HAMAP" id="MF_00316">
    <property type="entry name" value="MobA"/>
    <property type="match status" value="1"/>
</dbReference>
<gene>
    <name evidence="8 10" type="primary">mobA</name>
    <name evidence="10" type="ORF">MBMO_EBAC750-16D01.17</name>
</gene>
<dbReference type="InterPro" id="IPR025877">
    <property type="entry name" value="MobA-like_NTP_Trfase"/>
</dbReference>
<evidence type="ECO:0000256" key="6">
    <source>
        <dbReference type="ARBA" id="ARBA00023134"/>
    </source>
</evidence>
<keyword evidence="3 8" id="KW-0479">Metal-binding</keyword>
<evidence type="ECO:0000256" key="5">
    <source>
        <dbReference type="ARBA" id="ARBA00022842"/>
    </source>
</evidence>
<keyword evidence="1 8" id="KW-0963">Cytoplasm</keyword>
<dbReference type="CDD" id="cd02503">
    <property type="entry name" value="MobA"/>
    <property type="match status" value="1"/>
</dbReference>
<evidence type="ECO:0000256" key="2">
    <source>
        <dbReference type="ARBA" id="ARBA00022679"/>
    </source>
</evidence>
<comment type="catalytic activity">
    <reaction evidence="8">
        <text>Mo-molybdopterin + GTP + H(+) = Mo-molybdopterin guanine dinucleotide + diphosphate</text>
        <dbReference type="Rhea" id="RHEA:34243"/>
        <dbReference type="ChEBI" id="CHEBI:15378"/>
        <dbReference type="ChEBI" id="CHEBI:33019"/>
        <dbReference type="ChEBI" id="CHEBI:37565"/>
        <dbReference type="ChEBI" id="CHEBI:71302"/>
        <dbReference type="ChEBI" id="CHEBI:71310"/>
        <dbReference type="EC" id="2.7.7.77"/>
    </reaction>
</comment>
<dbReference type="Pfam" id="PF12804">
    <property type="entry name" value="NTP_transf_3"/>
    <property type="match status" value="1"/>
</dbReference>
<organism evidence="10">
    <name type="scientific">uncultured marine bacterium 560</name>
    <dbReference type="NCBI Taxonomy" id="257395"/>
    <lineage>
        <taxon>Bacteria</taxon>
        <taxon>environmental samples</taxon>
    </lineage>
</organism>
<dbReference type="InterPro" id="IPR013482">
    <property type="entry name" value="Molybde_CF_guanTrfase"/>
</dbReference>
<dbReference type="AlphaFoldDB" id="Q6SGI7"/>
<comment type="similarity">
    <text evidence="8">Belongs to the MobA family.</text>
</comment>
<evidence type="ECO:0000313" key="10">
    <source>
        <dbReference type="EMBL" id="AAR37875.1"/>
    </source>
</evidence>
<sequence>MNKITKNEITAVILAGGQALRMNGEDKGLIVFRELPLITHVVNVTKPKVSQILISANRNFEEYANFGKVISDDLEGYQGPLAGISKALKVCSTPYLLVLPCDSPLIDEALIDSLIEKMEISKVDICVAHDGSIMHATFALIQTKLEKSLEEFLEEGGRKMALWYRQHSLERIDVSSHLEVLTNINRPEDFNL</sequence>
<keyword evidence="6 8" id="KW-0342">GTP-binding</keyword>
<comment type="function">
    <text evidence="8">Transfers a GMP moiety from GTP to Mo-molybdopterin (Mo-MPT) cofactor (Moco or molybdenum cofactor) to form Mo-molybdopterin guanine dinucleotide (Mo-MGD) cofactor.</text>
</comment>
<evidence type="ECO:0000256" key="8">
    <source>
        <dbReference type="HAMAP-Rule" id="MF_00316"/>
    </source>
</evidence>